<keyword evidence="5" id="KW-0997">Cell inner membrane</keyword>
<keyword evidence="9 10" id="KW-0472">Membrane</keyword>
<evidence type="ECO:0000256" key="1">
    <source>
        <dbReference type="ARBA" id="ARBA00004533"/>
    </source>
</evidence>
<dbReference type="InterPro" id="IPR043129">
    <property type="entry name" value="ATPase_NBD"/>
</dbReference>
<comment type="caution">
    <text evidence="12">The sequence shown here is derived from an EMBL/GenBank/DDBJ whole genome shotgun (WGS) entry which is preliminary data.</text>
</comment>
<accession>A0ABS5S831</accession>
<evidence type="ECO:0000259" key="11">
    <source>
        <dbReference type="Pfam" id="PF12693"/>
    </source>
</evidence>
<keyword evidence="3" id="KW-0813">Transport</keyword>
<feature type="transmembrane region" description="Helical" evidence="10">
    <location>
        <begin position="290"/>
        <end position="312"/>
    </location>
</feature>
<organism evidence="12 13">
    <name type="scientific">Geomobilimonas luticola</name>
    <dbReference type="NCBI Taxonomy" id="1114878"/>
    <lineage>
        <taxon>Bacteria</taxon>
        <taxon>Pseudomonadati</taxon>
        <taxon>Thermodesulfobacteriota</taxon>
        <taxon>Desulfuromonadia</taxon>
        <taxon>Geobacterales</taxon>
        <taxon>Geobacteraceae</taxon>
        <taxon>Geomobilimonas</taxon>
    </lineage>
</organism>
<evidence type="ECO:0000256" key="2">
    <source>
        <dbReference type="ARBA" id="ARBA00005318"/>
    </source>
</evidence>
<sequence>MTYLIVQLTKSEVLWGRFQRRRGELAFLGGGRNPLAGDPSFADLLKELAGSRREGEKVVLSLPPSSLFLRELDLPLADRRKARQVLPLELKGETAIDTDELVFDALPLVDGKTLAVWSRRTEVADLIRTMTDAGLEPEMVSASALHWPELLTPTDNTEPLAITDGEALAVVQAGRLLSCRPLAEGDPVAEIGRTLAALELGKGIAVKEVLLHGDLARQSLPATAAGLTFRQLPLAGSPARTFAGDAGAARDLASTYAVAAACGTGGAVNFRSGDLAYTAGNALARRKFRLTLVLAAILLVALIAETGVRYYLVQRDLKSLDTSILSIYRQVFPNRNKPVDAVGELKGEIRRLSGSSTTGNVLATLTKAAELKGDDVTGIYEAEIDNGQLRLKGDARSIQGVNDFKARASTAFNDAEVSEIKSKPDGTVSFLFRGTFKEEKR</sequence>
<gene>
    <name evidence="12" type="ORF">KI810_00530</name>
</gene>
<evidence type="ECO:0000256" key="3">
    <source>
        <dbReference type="ARBA" id="ARBA00022448"/>
    </source>
</evidence>
<evidence type="ECO:0000256" key="6">
    <source>
        <dbReference type="ARBA" id="ARBA00022692"/>
    </source>
</evidence>
<dbReference type="InterPro" id="IPR007812">
    <property type="entry name" value="T2SS_protein-GspL"/>
</dbReference>
<proteinExistence type="inferred from homology"/>
<evidence type="ECO:0000256" key="8">
    <source>
        <dbReference type="ARBA" id="ARBA00022989"/>
    </source>
</evidence>
<evidence type="ECO:0000256" key="10">
    <source>
        <dbReference type="SAM" id="Phobius"/>
    </source>
</evidence>
<evidence type="ECO:0000256" key="7">
    <source>
        <dbReference type="ARBA" id="ARBA00022927"/>
    </source>
</evidence>
<keyword evidence="7" id="KW-0653">Protein transport</keyword>
<keyword evidence="8 10" id="KW-1133">Transmembrane helix</keyword>
<dbReference type="SUPFAM" id="SSF53067">
    <property type="entry name" value="Actin-like ATPase domain"/>
    <property type="match status" value="1"/>
</dbReference>
<evidence type="ECO:0000313" key="13">
    <source>
        <dbReference type="Proteomes" id="UP000756860"/>
    </source>
</evidence>
<evidence type="ECO:0000256" key="4">
    <source>
        <dbReference type="ARBA" id="ARBA00022475"/>
    </source>
</evidence>
<dbReference type="EMBL" id="JAHCVK010000001">
    <property type="protein sequence ID" value="MBT0651528.1"/>
    <property type="molecule type" value="Genomic_DNA"/>
</dbReference>
<keyword evidence="6 10" id="KW-0812">Transmembrane</keyword>
<dbReference type="InterPro" id="IPR025691">
    <property type="entry name" value="GspL_pp_dom"/>
</dbReference>
<evidence type="ECO:0000256" key="5">
    <source>
        <dbReference type="ARBA" id="ARBA00022519"/>
    </source>
</evidence>
<dbReference type="RefSeq" id="WP_214173537.1">
    <property type="nucleotide sequence ID" value="NZ_JAHCVK010000001.1"/>
</dbReference>
<name>A0ABS5S831_9BACT</name>
<keyword evidence="13" id="KW-1185">Reference proteome</keyword>
<dbReference type="NCBIfam" id="TIGR01709">
    <property type="entry name" value="typeII_sec_gspL"/>
    <property type="match status" value="1"/>
</dbReference>
<comment type="similarity">
    <text evidence="2">Belongs to the GSP L family.</text>
</comment>
<feature type="domain" description="GspL periplasmic" evidence="11">
    <location>
        <begin position="286"/>
        <end position="422"/>
    </location>
</feature>
<keyword evidence="4" id="KW-1003">Cell membrane</keyword>
<dbReference type="Gene3D" id="3.30.420.380">
    <property type="match status" value="1"/>
</dbReference>
<comment type="subcellular location">
    <subcellularLocation>
        <location evidence="1">Cell inner membrane</location>
    </subcellularLocation>
</comment>
<protein>
    <submittedName>
        <fullName evidence="12">General secretion pathway protein GspL</fullName>
    </submittedName>
</protein>
<evidence type="ECO:0000313" key="12">
    <source>
        <dbReference type="EMBL" id="MBT0651528.1"/>
    </source>
</evidence>
<reference evidence="12 13" key="1">
    <citation type="submission" date="2021-05" db="EMBL/GenBank/DDBJ databases">
        <title>The draft genome of Geobacter luticola JCM 17780.</title>
        <authorList>
            <person name="Xu Z."/>
            <person name="Masuda Y."/>
            <person name="Itoh H."/>
            <person name="Senoo K."/>
        </authorList>
    </citation>
    <scope>NUCLEOTIDE SEQUENCE [LARGE SCALE GENOMIC DNA]</scope>
    <source>
        <strain evidence="12 13">JCM 17780</strain>
    </source>
</reference>
<dbReference type="Proteomes" id="UP000756860">
    <property type="component" value="Unassembled WGS sequence"/>
</dbReference>
<evidence type="ECO:0000256" key="9">
    <source>
        <dbReference type="ARBA" id="ARBA00023136"/>
    </source>
</evidence>
<dbReference type="Pfam" id="PF12693">
    <property type="entry name" value="GspL_C"/>
    <property type="match status" value="1"/>
</dbReference>